<evidence type="ECO:0000256" key="2">
    <source>
        <dbReference type="SAM" id="Phobius"/>
    </source>
</evidence>
<evidence type="ECO:0000313" key="4">
    <source>
        <dbReference type="Proteomes" id="UP000604046"/>
    </source>
</evidence>
<dbReference type="AlphaFoldDB" id="A0A812NZB3"/>
<organism evidence="3 4">
    <name type="scientific">Symbiodinium natans</name>
    <dbReference type="NCBI Taxonomy" id="878477"/>
    <lineage>
        <taxon>Eukaryota</taxon>
        <taxon>Sar</taxon>
        <taxon>Alveolata</taxon>
        <taxon>Dinophyceae</taxon>
        <taxon>Suessiales</taxon>
        <taxon>Symbiodiniaceae</taxon>
        <taxon>Symbiodinium</taxon>
    </lineage>
</organism>
<feature type="transmembrane region" description="Helical" evidence="2">
    <location>
        <begin position="497"/>
        <end position="522"/>
    </location>
</feature>
<keyword evidence="2" id="KW-0472">Membrane</keyword>
<feature type="compositionally biased region" description="Basic and acidic residues" evidence="1">
    <location>
        <begin position="666"/>
        <end position="677"/>
    </location>
</feature>
<protein>
    <submittedName>
        <fullName evidence="3">Uncharacterized protein</fullName>
    </submittedName>
</protein>
<dbReference type="Proteomes" id="UP000604046">
    <property type="component" value="Unassembled WGS sequence"/>
</dbReference>
<feature type="compositionally biased region" description="Low complexity" evidence="1">
    <location>
        <begin position="646"/>
        <end position="657"/>
    </location>
</feature>
<evidence type="ECO:0000256" key="1">
    <source>
        <dbReference type="SAM" id="MobiDB-lite"/>
    </source>
</evidence>
<name>A0A812NZB3_9DINO</name>
<dbReference type="OrthoDB" id="426532at2759"/>
<comment type="caution">
    <text evidence="3">The sequence shown here is derived from an EMBL/GenBank/DDBJ whole genome shotgun (WGS) entry which is preliminary data.</text>
</comment>
<proteinExistence type="predicted"/>
<keyword evidence="4" id="KW-1185">Reference proteome</keyword>
<dbReference type="EMBL" id="CAJNDS010002082">
    <property type="protein sequence ID" value="CAE7313998.1"/>
    <property type="molecule type" value="Genomic_DNA"/>
</dbReference>
<evidence type="ECO:0000313" key="3">
    <source>
        <dbReference type="EMBL" id="CAE7313998.1"/>
    </source>
</evidence>
<feature type="transmembrane region" description="Helical" evidence="2">
    <location>
        <begin position="397"/>
        <end position="421"/>
    </location>
</feature>
<gene>
    <name evidence="3" type="ORF">SNAT2548_LOCUS16479</name>
</gene>
<feature type="compositionally biased region" description="Polar residues" evidence="1">
    <location>
        <begin position="678"/>
        <end position="687"/>
    </location>
</feature>
<feature type="region of interest" description="Disordered" evidence="1">
    <location>
        <begin position="596"/>
        <end position="620"/>
    </location>
</feature>
<accession>A0A812NZB3</accession>
<reference evidence="3" key="1">
    <citation type="submission" date="2021-02" db="EMBL/GenBank/DDBJ databases">
        <authorList>
            <person name="Dougan E. K."/>
            <person name="Rhodes N."/>
            <person name="Thang M."/>
            <person name="Chan C."/>
        </authorList>
    </citation>
    <scope>NUCLEOTIDE SEQUENCE</scope>
</reference>
<sequence length="698" mass="76531">MPIDLCKTPWNVQKICEEATLKELNADLRRAVTRGESVPKEYKLQAPGEEVQLQGMRRHEGLNGRQGEVLSRIADDQGFLLVRVQMEDGAAKNMRVQPRCLKPIRHPKDKRTRGARLAGFVDLQHGMDPEVAMSAFSSRPPTAASTTVPSVARTQEGFLPEVLKPKTPIPEQLPVVAYLLKHAVDIHACDGEGTPGILPLLLGSILCLEEARERIRSVQDYELKRTVATAFHVLFLSFAAYRDCQMRKQGWWKEEYFLTRDAAHAQALKIKLHVRFRAVLCSAAKAIRAKEGTSWLSKQLGVQFVRTAAADRLYLTELDVQFMLLHMYQVTFATEESAWTRKRNADFLALQLKVQQAITTAYSDFVSKPSVCQRFCVLLGHIQPHTSVLSYSLVTRCLLRACVVVANIFGRVALSVVYFLVNADSRARITAASCASAGKRQYVDDVARGIFLQILFSCISRMLLLLWTAGMMLFHSREFKQDHEWDTESRRQQVVRWWIRDAVFAALILLYSVLCGTLGAAYVASASDEDGQRWLVSFATMVLLTALGEPLVKSLLCAVVAGASIKEEGGLRLQDCLALEVGVGPERTGLSAITEVDEAPSPPDCGLPIPHRGASRSDLAAQSDGIKQFPGAAAGATAGAAGGGASSPIPSGKSSHSVASPPKPRGGRESWRARRPSEQPTDSSPVSPIQVGEVSPTP</sequence>
<keyword evidence="2" id="KW-0812">Transmembrane</keyword>
<feature type="region of interest" description="Disordered" evidence="1">
    <location>
        <begin position="632"/>
        <end position="698"/>
    </location>
</feature>
<feature type="transmembrane region" description="Helical" evidence="2">
    <location>
        <begin position="450"/>
        <end position="476"/>
    </location>
</feature>
<keyword evidence="2" id="KW-1133">Transmembrane helix</keyword>